<comment type="caution">
    <text evidence="8">The sequence shown here is derived from an EMBL/GenBank/DDBJ whole genome shotgun (WGS) entry which is preliminary data.</text>
</comment>
<dbReference type="InterPro" id="IPR001117">
    <property type="entry name" value="Cu-oxidase_2nd"/>
</dbReference>
<feature type="compositionally biased region" description="Basic and acidic residues" evidence="5">
    <location>
        <begin position="355"/>
        <end position="380"/>
    </location>
</feature>
<keyword evidence="3" id="KW-0560">Oxidoreductase</keyword>
<comment type="similarity">
    <text evidence="1">Belongs to the multicopper oxidase family.</text>
</comment>
<dbReference type="GO" id="GO:0016491">
    <property type="term" value="F:oxidoreductase activity"/>
    <property type="evidence" value="ECO:0007669"/>
    <property type="project" value="UniProtKB-KW"/>
</dbReference>
<dbReference type="PANTHER" id="PTHR11709:SF394">
    <property type="entry name" value="FI03373P-RELATED"/>
    <property type="match status" value="1"/>
</dbReference>
<dbReference type="CDD" id="cd04205">
    <property type="entry name" value="CuRO_2_LCC_like"/>
    <property type="match status" value="1"/>
</dbReference>
<keyword evidence="9" id="KW-1185">Reference proteome</keyword>
<dbReference type="InterPro" id="IPR008972">
    <property type="entry name" value="Cupredoxin"/>
</dbReference>
<evidence type="ECO:0000256" key="2">
    <source>
        <dbReference type="ARBA" id="ARBA00022723"/>
    </source>
</evidence>
<proteinExistence type="inferred from homology"/>
<keyword evidence="2" id="KW-0479">Metal-binding</keyword>
<feature type="domain" description="Plastocyanin-like" evidence="7">
    <location>
        <begin position="442"/>
        <end position="554"/>
    </location>
</feature>
<keyword evidence="4" id="KW-0186">Copper</keyword>
<accession>A0A9P1H1F1</accession>
<protein>
    <recommendedName>
        <fullName evidence="10">Multicopper oxidase</fullName>
    </recommendedName>
</protein>
<feature type="compositionally biased region" description="Basic and acidic residues" evidence="5">
    <location>
        <begin position="404"/>
        <end position="422"/>
    </location>
</feature>
<evidence type="ECO:0000256" key="4">
    <source>
        <dbReference type="ARBA" id="ARBA00023008"/>
    </source>
</evidence>
<feature type="domain" description="Plastocyanin-like" evidence="6">
    <location>
        <begin position="563"/>
        <end position="697"/>
    </location>
</feature>
<evidence type="ECO:0000313" key="8">
    <source>
        <dbReference type="EMBL" id="CAI4214194.1"/>
    </source>
</evidence>
<evidence type="ECO:0000256" key="5">
    <source>
        <dbReference type="SAM" id="MobiDB-lite"/>
    </source>
</evidence>
<name>A0A9P1H1F1_9PEZI</name>
<reference evidence="8" key="1">
    <citation type="submission" date="2022-11" db="EMBL/GenBank/DDBJ databases">
        <authorList>
            <person name="Scott C."/>
            <person name="Bruce N."/>
        </authorList>
    </citation>
    <scope>NUCLEOTIDE SEQUENCE</scope>
</reference>
<dbReference type="Proteomes" id="UP000838763">
    <property type="component" value="Unassembled WGS sequence"/>
</dbReference>
<dbReference type="InterPro" id="IPR045087">
    <property type="entry name" value="Cu-oxidase_fam"/>
</dbReference>
<evidence type="ECO:0000313" key="9">
    <source>
        <dbReference type="Proteomes" id="UP000838763"/>
    </source>
</evidence>
<sequence length="912" mass="100903">MQPWIARGLIAILLENPDAPWRAALERLIANDPNPAPARPKLELCRHWWLWLPPSTGTVFGLFKREILLHKILCSYAYPNGIPHYSVTDPRDVAFGLLGVASDGQKLGLPVDYSRPLPINPLAGFNACPDKQPFAPWTDPNGPQGGRYDRVARRLGCRIDVITDMMRIPEWAELLPDGSKDVDSGKLIPQIIDYVGLQPLGDGNPSSPGEDYVWRTLLCGVSVAGVRESQEDVVRNFDAIASLIRRAMRLEPMDARFLTEAEASYIDQYRPLDMDLAISGAEILSLPDRLLAVRCQITKDVAGQCGGRTLFRTEKGMLGMCYPQAQVGDVVVLLWGSTRRLRATKPLAMNLKAGLGHDQDADTHHRRNDHHDRDDEHNDEAYPMLRLADGQGNHDDDDDDDDDRFSLDSEDPLRARPGDGLRRLTRPHRPVLRIRRHTGSGAPDGVAKNSVVLVNGRSPAPLIEANIGDVVRVTVRNSLPVGETTSVHWHGIDQRDSNWMDGVRGVTQCGVPSGESFTYEFNVTGQRGTYWYHSHVSMQYTDGFYGPLIIHDPDEEIPAVDDDKIIMFGDLFHENAEKLSALYLGPEHPWAPMMPGMEPPPDNLIMNGVHRCAGGSIHTTRVRSGANVRLRFISHSTSTPFWLTVDNHTLAIVEIDGTEIEPLPTTRVFVNPGQRYSVLLAANQTVGNYLIRASAAMSCFHLMRGGADALQSVGNEAVGLLSYDDVDPDAPLAGTPWKLTAESNEGFGREPWVGPCDDLPFDLAKPVRKEKAYEVGEQNHHTAWFERRNVNGRISTVVNETAYKLLEDDAALWRIVDQHDSGTSDSKVGVSPPRRHGPAELGQLVLVSQDAGGQKFQIVGWGDGEFGQSKTTWNLDNPLRRDTLTIGGYAHVVLRRAWPCLLPRGYPSSGSS</sequence>
<dbReference type="EMBL" id="CALLCH030000010">
    <property type="protein sequence ID" value="CAI4214194.1"/>
    <property type="molecule type" value="Genomic_DNA"/>
</dbReference>
<dbReference type="InterPro" id="IPR011707">
    <property type="entry name" value="Cu-oxidase-like_N"/>
</dbReference>
<dbReference type="OrthoDB" id="10255118at2759"/>
<evidence type="ECO:0000256" key="1">
    <source>
        <dbReference type="ARBA" id="ARBA00010609"/>
    </source>
</evidence>
<dbReference type="SUPFAM" id="SSF49503">
    <property type="entry name" value="Cupredoxins"/>
    <property type="match status" value="2"/>
</dbReference>
<dbReference type="GO" id="GO:0005507">
    <property type="term" value="F:copper ion binding"/>
    <property type="evidence" value="ECO:0007669"/>
    <property type="project" value="InterPro"/>
</dbReference>
<dbReference type="Pfam" id="PF00394">
    <property type="entry name" value="Cu-oxidase"/>
    <property type="match status" value="1"/>
</dbReference>
<evidence type="ECO:0008006" key="10">
    <source>
        <dbReference type="Google" id="ProtNLM"/>
    </source>
</evidence>
<evidence type="ECO:0000256" key="3">
    <source>
        <dbReference type="ARBA" id="ARBA00023002"/>
    </source>
</evidence>
<feature type="compositionally biased region" description="Basic residues" evidence="5">
    <location>
        <begin position="423"/>
        <end position="438"/>
    </location>
</feature>
<dbReference type="AlphaFoldDB" id="A0A9P1H1F1"/>
<gene>
    <name evidence="8" type="ORF">PPNO1_LOCUS3928</name>
</gene>
<evidence type="ECO:0000259" key="7">
    <source>
        <dbReference type="Pfam" id="PF07732"/>
    </source>
</evidence>
<dbReference type="PANTHER" id="PTHR11709">
    <property type="entry name" value="MULTI-COPPER OXIDASE"/>
    <property type="match status" value="1"/>
</dbReference>
<organism evidence="8 9">
    <name type="scientific">Parascedosporium putredinis</name>
    <dbReference type="NCBI Taxonomy" id="1442378"/>
    <lineage>
        <taxon>Eukaryota</taxon>
        <taxon>Fungi</taxon>
        <taxon>Dikarya</taxon>
        <taxon>Ascomycota</taxon>
        <taxon>Pezizomycotina</taxon>
        <taxon>Sordariomycetes</taxon>
        <taxon>Hypocreomycetidae</taxon>
        <taxon>Microascales</taxon>
        <taxon>Microascaceae</taxon>
        <taxon>Parascedosporium</taxon>
    </lineage>
</organism>
<dbReference type="Gene3D" id="2.60.40.420">
    <property type="entry name" value="Cupredoxins - blue copper proteins"/>
    <property type="match status" value="3"/>
</dbReference>
<feature type="region of interest" description="Disordered" evidence="5">
    <location>
        <begin position="354"/>
        <end position="447"/>
    </location>
</feature>
<evidence type="ECO:0000259" key="6">
    <source>
        <dbReference type="Pfam" id="PF00394"/>
    </source>
</evidence>
<dbReference type="Pfam" id="PF07732">
    <property type="entry name" value="Cu-oxidase_3"/>
    <property type="match status" value="1"/>
</dbReference>